<evidence type="ECO:0000313" key="2">
    <source>
        <dbReference type="EMBL" id="KAG0522486.1"/>
    </source>
</evidence>
<evidence type="ECO:0000256" key="1">
    <source>
        <dbReference type="SAM" id="Phobius"/>
    </source>
</evidence>
<organism evidence="2 3">
    <name type="scientific">Sorghum bicolor</name>
    <name type="common">Sorghum</name>
    <name type="synonym">Sorghum vulgare</name>
    <dbReference type="NCBI Taxonomy" id="4558"/>
    <lineage>
        <taxon>Eukaryota</taxon>
        <taxon>Viridiplantae</taxon>
        <taxon>Streptophyta</taxon>
        <taxon>Embryophyta</taxon>
        <taxon>Tracheophyta</taxon>
        <taxon>Spermatophyta</taxon>
        <taxon>Magnoliopsida</taxon>
        <taxon>Liliopsida</taxon>
        <taxon>Poales</taxon>
        <taxon>Poaceae</taxon>
        <taxon>PACMAD clade</taxon>
        <taxon>Panicoideae</taxon>
        <taxon>Andropogonodae</taxon>
        <taxon>Andropogoneae</taxon>
        <taxon>Sorghinae</taxon>
        <taxon>Sorghum</taxon>
    </lineage>
</organism>
<keyword evidence="1" id="KW-1133">Transmembrane helix</keyword>
<sequence>MPVVQHSKLGTESPPESENGRFLVPELVSVLVISFITLFISLINHDRKYCWLYVIDK</sequence>
<dbReference type="AlphaFoldDB" id="A0A921QL81"/>
<feature type="transmembrane region" description="Helical" evidence="1">
    <location>
        <begin position="22"/>
        <end position="43"/>
    </location>
</feature>
<keyword evidence="1" id="KW-0812">Transmembrane</keyword>
<evidence type="ECO:0000313" key="3">
    <source>
        <dbReference type="Proteomes" id="UP000807115"/>
    </source>
</evidence>
<reference evidence="2" key="2">
    <citation type="submission" date="2020-10" db="EMBL/GenBank/DDBJ databases">
        <authorList>
            <person name="Cooper E.A."/>
            <person name="Brenton Z.W."/>
            <person name="Flinn B.S."/>
            <person name="Jenkins J."/>
            <person name="Shu S."/>
            <person name="Flowers D."/>
            <person name="Luo F."/>
            <person name="Wang Y."/>
            <person name="Xia P."/>
            <person name="Barry K."/>
            <person name="Daum C."/>
            <person name="Lipzen A."/>
            <person name="Yoshinaga Y."/>
            <person name="Schmutz J."/>
            <person name="Saski C."/>
            <person name="Vermerris W."/>
            <person name="Kresovich S."/>
        </authorList>
    </citation>
    <scope>NUCLEOTIDE SEQUENCE</scope>
</reference>
<dbReference type="Proteomes" id="UP000807115">
    <property type="component" value="Chromosome 7"/>
</dbReference>
<dbReference type="EMBL" id="CM027686">
    <property type="protein sequence ID" value="KAG0522486.1"/>
    <property type="molecule type" value="Genomic_DNA"/>
</dbReference>
<gene>
    <name evidence="2" type="ORF">BDA96_07G041300</name>
</gene>
<protein>
    <submittedName>
        <fullName evidence="2">Uncharacterized protein</fullName>
    </submittedName>
</protein>
<proteinExistence type="predicted"/>
<keyword evidence="1" id="KW-0472">Membrane</keyword>
<accession>A0A921QL81</accession>
<reference evidence="2" key="1">
    <citation type="journal article" date="2019" name="BMC Genomics">
        <title>A new reference genome for Sorghum bicolor reveals high levels of sequence similarity between sweet and grain genotypes: implications for the genetics of sugar metabolism.</title>
        <authorList>
            <person name="Cooper E.A."/>
            <person name="Brenton Z.W."/>
            <person name="Flinn B.S."/>
            <person name="Jenkins J."/>
            <person name="Shu S."/>
            <person name="Flowers D."/>
            <person name="Luo F."/>
            <person name="Wang Y."/>
            <person name="Xia P."/>
            <person name="Barry K."/>
            <person name="Daum C."/>
            <person name="Lipzen A."/>
            <person name="Yoshinaga Y."/>
            <person name="Schmutz J."/>
            <person name="Saski C."/>
            <person name="Vermerris W."/>
            <person name="Kresovich S."/>
        </authorList>
    </citation>
    <scope>NUCLEOTIDE SEQUENCE</scope>
</reference>
<comment type="caution">
    <text evidence="2">The sequence shown here is derived from an EMBL/GenBank/DDBJ whole genome shotgun (WGS) entry which is preliminary data.</text>
</comment>
<name>A0A921QL81_SORBI</name>